<feature type="compositionally biased region" description="Basic and acidic residues" evidence="1">
    <location>
        <begin position="79"/>
        <end position="91"/>
    </location>
</feature>
<feature type="compositionally biased region" description="Basic and acidic residues" evidence="1">
    <location>
        <begin position="441"/>
        <end position="451"/>
    </location>
</feature>
<comment type="caution">
    <text evidence="2">The sequence shown here is derived from an EMBL/GenBank/DDBJ whole genome shotgun (WGS) entry which is preliminary data.</text>
</comment>
<feature type="compositionally biased region" description="Basic and acidic residues" evidence="1">
    <location>
        <begin position="472"/>
        <end position="496"/>
    </location>
</feature>
<name>A0A2T7PS35_POMCA</name>
<dbReference type="Proteomes" id="UP000245119">
    <property type="component" value="Linkage Group LG2"/>
</dbReference>
<proteinExistence type="predicted"/>
<gene>
    <name evidence="2" type="ORF">C0Q70_03205</name>
</gene>
<reference evidence="2 3" key="1">
    <citation type="submission" date="2018-04" db="EMBL/GenBank/DDBJ databases">
        <title>The genome of golden apple snail Pomacea canaliculata provides insight into stress tolerance and invasive adaptation.</title>
        <authorList>
            <person name="Liu C."/>
            <person name="Liu B."/>
            <person name="Ren Y."/>
            <person name="Zhang Y."/>
            <person name="Wang H."/>
            <person name="Li S."/>
            <person name="Jiang F."/>
            <person name="Yin L."/>
            <person name="Zhang G."/>
            <person name="Qian W."/>
            <person name="Fan W."/>
        </authorList>
    </citation>
    <scope>NUCLEOTIDE SEQUENCE [LARGE SCALE GENOMIC DNA]</scope>
    <source>
        <strain evidence="2">SZHN2017</strain>
        <tissue evidence="2">Muscle</tissue>
    </source>
</reference>
<feature type="region of interest" description="Disordered" evidence="1">
    <location>
        <begin position="360"/>
        <end position="496"/>
    </location>
</feature>
<feature type="compositionally biased region" description="Basic and acidic residues" evidence="1">
    <location>
        <begin position="387"/>
        <end position="400"/>
    </location>
</feature>
<feature type="compositionally biased region" description="Low complexity" evidence="1">
    <location>
        <begin position="371"/>
        <end position="384"/>
    </location>
</feature>
<dbReference type="STRING" id="400727.A0A2T7PS35"/>
<dbReference type="AlphaFoldDB" id="A0A2T7PS35"/>
<feature type="compositionally biased region" description="Polar residues" evidence="1">
    <location>
        <begin position="49"/>
        <end position="64"/>
    </location>
</feature>
<sequence length="496" mass="55467">MDLDLSYDEYFDDVDLEIDIEMPETPVPPRSARPLPGGGQQTGLRKTPSKLSLNAPDTCSLSKSPLSVLSHSTALLVKERKENDGRNEARDISLSSAPFPDAAEASDPEEKLLKLSRTLKDCLQEVSRQRLRALHMALRRFGNLDSRISEKDMMQVFQDNQIVLTPRLHQMINDLFADSHGIDYEKLYRCFLSAHDLTGRDSVKGRKARNDVAPRAPVPQEVRDADFVHRLEEQLVRDRAFFDIDSLRHDFQALDSNRSGEISKETALMTCKEKSPLYGALLQNLLKRCSEGSNDKVSGVTCRSWPTLLSFLEKAQANAQARFPELVSLAEKAKETAAVNIAPDPIDELSSVAKSRVMSKLRKKPKVRQDSVSPTPSTTQSVSTLDTPRDAIETEPRTDVPTDAGQTTPENDKGKMPDDRQVTAETEKKANKPVMSEEEFEIRWQEARQEVGGRQQDPTRAGGGQTVRRRQRSADRKSSESVRRADHTADGPSRHG</sequence>
<organism evidence="2 3">
    <name type="scientific">Pomacea canaliculata</name>
    <name type="common">Golden apple snail</name>
    <dbReference type="NCBI Taxonomy" id="400727"/>
    <lineage>
        <taxon>Eukaryota</taxon>
        <taxon>Metazoa</taxon>
        <taxon>Spiralia</taxon>
        <taxon>Lophotrochozoa</taxon>
        <taxon>Mollusca</taxon>
        <taxon>Gastropoda</taxon>
        <taxon>Caenogastropoda</taxon>
        <taxon>Architaenioglossa</taxon>
        <taxon>Ampullarioidea</taxon>
        <taxon>Ampullariidae</taxon>
        <taxon>Pomacea</taxon>
    </lineage>
</organism>
<feature type="compositionally biased region" description="Basic and acidic residues" evidence="1">
    <location>
        <begin position="410"/>
        <end position="430"/>
    </location>
</feature>
<keyword evidence="3" id="KW-1185">Reference proteome</keyword>
<evidence type="ECO:0000256" key="1">
    <source>
        <dbReference type="SAM" id="MobiDB-lite"/>
    </source>
</evidence>
<dbReference type="EMBL" id="PZQS01000002">
    <property type="protein sequence ID" value="PVD36228.1"/>
    <property type="molecule type" value="Genomic_DNA"/>
</dbReference>
<feature type="region of interest" description="Disordered" evidence="1">
    <location>
        <begin position="20"/>
        <end position="64"/>
    </location>
</feature>
<dbReference type="OrthoDB" id="47802at2759"/>
<feature type="region of interest" description="Disordered" evidence="1">
    <location>
        <begin position="79"/>
        <end position="105"/>
    </location>
</feature>
<evidence type="ECO:0000313" key="3">
    <source>
        <dbReference type="Proteomes" id="UP000245119"/>
    </source>
</evidence>
<protein>
    <recommendedName>
        <fullName evidence="4">EF-hand domain-containing protein</fullName>
    </recommendedName>
</protein>
<evidence type="ECO:0000313" key="2">
    <source>
        <dbReference type="EMBL" id="PVD36228.1"/>
    </source>
</evidence>
<evidence type="ECO:0008006" key="4">
    <source>
        <dbReference type="Google" id="ProtNLM"/>
    </source>
</evidence>
<accession>A0A2T7PS35</accession>